<reference evidence="2 3" key="1">
    <citation type="submission" date="2013-12" db="EMBL/GenBank/DDBJ databases">
        <authorList>
            <person name="Zelazny A."/>
            <person name="Olivier K."/>
            <person name="Holland S."/>
            <person name="Lenaerts A."/>
            <person name="Ordway D."/>
            <person name="DeGroote M.A."/>
            <person name="Parker T."/>
            <person name="Sizemore C."/>
            <person name="Tallon L.J."/>
            <person name="Sadzewicz L.K."/>
            <person name="Sengamalay N."/>
            <person name="Fraser C.M."/>
            <person name="Hine E."/>
            <person name="Shefchek K.A."/>
            <person name="Das S.P."/>
            <person name="Tettelin H."/>
        </authorList>
    </citation>
    <scope>NUCLEOTIDE SEQUENCE [LARGE SCALE GENOMIC DNA]</scope>
    <source>
        <strain evidence="2 3">1948</strain>
    </source>
</reference>
<protein>
    <submittedName>
        <fullName evidence="2">Uncharacterized protein</fullName>
    </submittedName>
</protein>
<evidence type="ECO:0000313" key="2">
    <source>
        <dbReference type="EMBL" id="EUA61590.1"/>
    </source>
</evidence>
<name>A0A829QGL8_9MYCO</name>
<proteinExistence type="predicted"/>
<dbReference type="AlphaFoldDB" id="A0A829QGL8"/>
<organism evidence="2 3">
    <name type="scientific">Mycobacteroides abscessus 1948</name>
    <dbReference type="NCBI Taxonomy" id="1299323"/>
    <lineage>
        <taxon>Bacteria</taxon>
        <taxon>Bacillati</taxon>
        <taxon>Actinomycetota</taxon>
        <taxon>Actinomycetes</taxon>
        <taxon>Mycobacteriales</taxon>
        <taxon>Mycobacteriaceae</taxon>
        <taxon>Mycobacteroides</taxon>
        <taxon>Mycobacteroides abscessus</taxon>
    </lineage>
</organism>
<evidence type="ECO:0000256" key="1">
    <source>
        <dbReference type="SAM" id="MobiDB-lite"/>
    </source>
</evidence>
<feature type="region of interest" description="Disordered" evidence="1">
    <location>
        <begin position="30"/>
        <end position="52"/>
    </location>
</feature>
<sequence length="52" mass="5447">MATGHSTDRRMVATDGGAVFGAKEFLKPVTNASTDTTQAPYLSAPKGSRKYG</sequence>
<comment type="caution">
    <text evidence="2">The sequence shown here is derived from an EMBL/GenBank/DDBJ whole genome shotgun (WGS) entry which is preliminary data.</text>
</comment>
<dbReference type="EMBL" id="JAOH01000002">
    <property type="protein sequence ID" value="EUA61590.1"/>
    <property type="molecule type" value="Genomic_DNA"/>
</dbReference>
<accession>A0A829QGL8</accession>
<evidence type="ECO:0000313" key="3">
    <source>
        <dbReference type="Proteomes" id="UP000021210"/>
    </source>
</evidence>
<gene>
    <name evidence="2" type="ORF">I542_1733</name>
</gene>
<feature type="compositionally biased region" description="Polar residues" evidence="1">
    <location>
        <begin position="30"/>
        <end position="40"/>
    </location>
</feature>
<dbReference type="Proteomes" id="UP000021210">
    <property type="component" value="Unassembled WGS sequence"/>
</dbReference>